<feature type="transmembrane region" description="Helical" evidence="5">
    <location>
        <begin position="152"/>
        <end position="176"/>
    </location>
</feature>
<feature type="transmembrane region" description="Helical" evidence="5">
    <location>
        <begin position="111"/>
        <end position="131"/>
    </location>
</feature>
<dbReference type="InterPro" id="IPR004895">
    <property type="entry name" value="Prenylated_rab_accept_PRA1"/>
</dbReference>
<dbReference type="OrthoDB" id="63113at2759"/>
<name>A0A812XK24_SYMPI</name>
<dbReference type="GO" id="GO:0016020">
    <property type="term" value="C:membrane"/>
    <property type="evidence" value="ECO:0007669"/>
    <property type="project" value="UniProtKB-SubCell"/>
</dbReference>
<dbReference type="PANTHER" id="PTHR19317">
    <property type="entry name" value="PRENYLATED RAB ACCEPTOR 1-RELATED"/>
    <property type="match status" value="1"/>
</dbReference>
<dbReference type="PANTHER" id="PTHR19317:SF0">
    <property type="entry name" value="PRENYLATED RAB ACCEPTOR PROTEIN 1"/>
    <property type="match status" value="1"/>
</dbReference>
<reference evidence="6" key="1">
    <citation type="submission" date="2021-02" db="EMBL/GenBank/DDBJ databases">
        <authorList>
            <person name="Dougan E. K."/>
            <person name="Rhodes N."/>
            <person name="Thang M."/>
            <person name="Chan C."/>
        </authorList>
    </citation>
    <scope>NUCLEOTIDE SEQUENCE</scope>
</reference>
<evidence type="ECO:0000256" key="5">
    <source>
        <dbReference type="RuleBase" id="RU363107"/>
    </source>
</evidence>
<dbReference type="Proteomes" id="UP000649617">
    <property type="component" value="Unassembled WGS sequence"/>
</dbReference>
<evidence type="ECO:0000313" key="7">
    <source>
        <dbReference type="Proteomes" id="UP000649617"/>
    </source>
</evidence>
<comment type="subcellular location">
    <subcellularLocation>
        <location evidence="1 5">Membrane</location>
        <topology evidence="1 5">Multi-pass membrane protein</topology>
    </subcellularLocation>
</comment>
<evidence type="ECO:0000256" key="4">
    <source>
        <dbReference type="ARBA" id="ARBA00023136"/>
    </source>
</evidence>
<organism evidence="6 7">
    <name type="scientific">Symbiodinium pilosum</name>
    <name type="common">Dinoflagellate</name>
    <dbReference type="NCBI Taxonomy" id="2952"/>
    <lineage>
        <taxon>Eukaryota</taxon>
        <taxon>Sar</taxon>
        <taxon>Alveolata</taxon>
        <taxon>Dinophyceae</taxon>
        <taxon>Suessiales</taxon>
        <taxon>Symbiodiniaceae</taxon>
        <taxon>Symbiodinium</taxon>
    </lineage>
</organism>
<comment type="caution">
    <text evidence="6">The sequence shown here is derived from an EMBL/GenBank/DDBJ whole genome shotgun (WGS) entry which is preliminary data.</text>
</comment>
<keyword evidence="4 5" id="KW-0472">Membrane</keyword>
<gene>
    <name evidence="6" type="primary">Rabac1</name>
    <name evidence="6" type="ORF">SPIL2461_LOCUS21291</name>
</gene>
<evidence type="ECO:0000313" key="6">
    <source>
        <dbReference type="EMBL" id="CAE7740322.1"/>
    </source>
</evidence>
<feature type="transmembrane region" description="Helical" evidence="5">
    <location>
        <begin position="86"/>
        <end position="105"/>
    </location>
</feature>
<evidence type="ECO:0000256" key="2">
    <source>
        <dbReference type="ARBA" id="ARBA00022692"/>
    </source>
</evidence>
<dbReference type="EMBL" id="CAJNIZ010046123">
    <property type="protein sequence ID" value="CAE7740322.1"/>
    <property type="molecule type" value="Genomic_DNA"/>
</dbReference>
<protein>
    <recommendedName>
        <fullName evidence="5">PRA1 family protein</fullName>
    </recommendedName>
</protein>
<keyword evidence="7" id="KW-1185">Reference proteome</keyword>
<proteinExistence type="inferred from homology"/>
<evidence type="ECO:0000256" key="3">
    <source>
        <dbReference type="ARBA" id="ARBA00022989"/>
    </source>
</evidence>
<keyword evidence="3 5" id="KW-1133">Transmembrane helix</keyword>
<keyword evidence="2 5" id="KW-0812">Transmembrane</keyword>
<dbReference type="Pfam" id="PF03208">
    <property type="entry name" value="PRA1"/>
    <property type="match status" value="1"/>
</dbReference>
<accession>A0A812XK24</accession>
<dbReference type="GO" id="GO:0005794">
    <property type="term" value="C:Golgi apparatus"/>
    <property type="evidence" value="ECO:0007669"/>
    <property type="project" value="TreeGrafter"/>
</dbReference>
<dbReference type="AlphaFoldDB" id="A0A812XK24"/>
<comment type="similarity">
    <text evidence="5">Belongs to the PRA1 family.</text>
</comment>
<sequence length="214" mass="23075">MGDEKLPTSVPHGSEPTVTDFAGILLAELSSFSARAIRDATQMVNLVEVSIAPYTSLLRPWREFFTIELPDLDSDPDFLQRIVRNIAYFQANYLMIGSVMFAVAVYRHTSWLLAILLLAGFWAAYIARGGFDPHWKPVVFGTEITASHRLALLYAGSLSLIFLVFGQALLVLLGILGTLTATHALCHAGPPKPAAPVAAAAGGGEVKAKIRAIV</sequence>
<evidence type="ECO:0000256" key="1">
    <source>
        <dbReference type="ARBA" id="ARBA00004141"/>
    </source>
</evidence>